<name>A0A644TFW7_9ZZZZ</name>
<dbReference type="EMBL" id="VSSQ01000030">
    <property type="protein sequence ID" value="MPL65858.1"/>
    <property type="molecule type" value="Genomic_DNA"/>
</dbReference>
<gene>
    <name evidence="1" type="ORF">SDC9_11523</name>
</gene>
<organism evidence="1">
    <name type="scientific">bioreactor metagenome</name>
    <dbReference type="NCBI Taxonomy" id="1076179"/>
    <lineage>
        <taxon>unclassified sequences</taxon>
        <taxon>metagenomes</taxon>
        <taxon>ecological metagenomes</taxon>
    </lineage>
</organism>
<accession>A0A644TFW7</accession>
<evidence type="ECO:0008006" key="2">
    <source>
        <dbReference type="Google" id="ProtNLM"/>
    </source>
</evidence>
<proteinExistence type="predicted"/>
<reference evidence="1" key="1">
    <citation type="submission" date="2019-08" db="EMBL/GenBank/DDBJ databases">
        <authorList>
            <person name="Kucharzyk K."/>
            <person name="Murdoch R.W."/>
            <person name="Higgins S."/>
            <person name="Loffler F."/>
        </authorList>
    </citation>
    <scope>NUCLEOTIDE SEQUENCE</scope>
</reference>
<dbReference type="Gene3D" id="3.90.1010.20">
    <property type="match status" value="2"/>
</dbReference>
<protein>
    <recommendedName>
        <fullName evidence="2">FMN-binding domain-containing protein</fullName>
    </recommendedName>
</protein>
<comment type="caution">
    <text evidence="1">The sequence shown here is derived from an EMBL/GenBank/DDBJ whole genome shotgun (WGS) entry which is preliminary data.</text>
</comment>
<evidence type="ECO:0000313" key="1">
    <source>
        <dbReference type="EMBL" id="MPL65858.1"/>
    </source>
</evidence>
<sequence length="270" mass="28639">MKRIFILFFLVIAALSLNAQVSLGSVKDGYYFAQENAFASDGWKSQAVLKVSGGKIVEATWNGVSNAAYARDKMSQAAAGRYGMVKASKIKAEWDAQAKATAAHLISTQDVNFSKYGKDGKTDAISGATMAVAGFYELVRKALAGQSIAKGPYKDGWYYYEQPEFDKSGWKETVLVTVVNGSVVDLVWNGVSNKAGSKSKILESISGKYKMGAKNGEWHVQAARLSAAIVEAGDPAKIAVKKDGKTDAVSGVSISAGAVALCLEALKAAR</sequence>
<dbReference type="AlphaFoldDB" id="A0A644TFW7"/>